<accession>A0A133UF55</accession>
<dbReference type="GO" id="GO:0003677">
    <property type="term" value="F:DNA binding"/>
    <property type="evidence" value="ECO:0007669"/>
    <property type="project" value="InterPro"/>
</dbReference>
<keyword evidence="3" id="KW-1185">Reference proteome</keyword>
<protein>
    <recommendedName>
        <fullName evidence="1">Transposase IS4-like domain-containing protein</fullName>
    </recommendedName>
</protein>
<feature type="domain" description="Transposase IS4-like" evidence="1">
    <location>
        <begin position="13"/>
        <end position="77"/>
    </location>
</feature>
<dbReference type="Pfam" id="PF01609">
    <property type="entry name" value="DDE_Tnp_1"/>
    <property type="match status" value="1"/>
</dbReference>
<dbReference type="InterPro" id="IPR002559">
    <property type="entry name" value="Transposase_11"/>
</dbReference>
<comment type="caution">
    <text evidence="2">The sequence shown here is derived from an EMBL/GenBank/DDBJ whole genome shotgun (WGS) entry which is preliminary data.</text>
</comment>
<feature type="non-terminal residue" evidence="2">
    <location>
        <position position="77"/>
    </location>
</feature>
<name>A0A133UF55_9EURY</name>
<dbReference type="GO" id="GO:0006313">
    <property type="term" value="P:DNA transposition"/>
    <property type="evidence" value="ECO:0007669"/>
    <property type="project" value="InterPro"/>
</dbReference>
<proteinExistence type="predicted"/>
<evidence type="ECO:0000313" key="2">
    <source>
        <dbReference type="EMBL" id="KXA92809.1"/>
    </source>
</evidence>
<reference evidence="2 3" key="1">
    <citation type="journal article" date="2016" name="Sci. Rep.">
        <title>Metabolic traits of an uncultured archaeal lineage -MSBL1- from brine pools of the Red Sea.</title>
        <authorList>
            <person name="Mwirichia R."/>
            <person name="Alam I."/>
            <person name="Rashid M."/>
            <person name="Vinu M."/>
            <person name="Ba-Alawi W."/>
            <person name="Anthony Kamau A."/>
            <person name="Kamanda Ngugi D."/>
            <person name="Goker M."/>
            <person name="Klenk H.P."/>
            <person name="Bajic V."/>
            <person name="Stingl U."/>
        </authorList>
    </citation>
    <scope>NUCLEOTIDE SEQUENCE [LARGE SCALE GENOMIC DNA]</scope>
    <source>
        <strain evidence="2">SCGC-AAA259E17</strain>
    </source>
</reference>
<dbReference type="GO" id="GO:0004803">
    <property type="term" value="F:transposase activity"/>
    <property type="evidence" value="ECO:0007669"/>
    <property type="project" value="InterPro"/>
</dbReference>
<sequence length="77" mass="8786">MQDLELEIPENDEKVITAVDATGIKVTNRGEWIRKYHDGRRKGWIKVHVAVDVESGEMLSIEVTDEKTGDSEVFEEL</sequence>
<dbReference type="EMBL" id="LHXN01000029">
    <property type="protein sequence ID" value="KXA92809.1"/>
    <property type="molecule type" value="Genomic_DNA"/>
</dbReference>
<dbReference type="Proteomes" id="UP000070373">
    <property type="component" value="Unassembled WGS sequence"/>
</dbReference>
<gene>
    <name evidence="2" type="ORF">AKJ64_02200</name>
</gene>
<dbReference type="AlphaFoldDB" id="A0A133UF55"/>
<organism evidence="2 3">
    <name type="scientific">candidate division MSBL1 archaeon SCGC-AAA259E17</name>
    <dbReference type="NCBI Taxonomy" id="1698263"/>
    <lineage>
        <taxon>Archaea</taxon>
        <taxon>Methanobacteriati</taxon>
        <taxon>Methanobacteriota</taxon>
        <taxon>candidate division MSBL1</taxon>
    </lineage>
</organism>
<evidence type="ECO:0000259" key="1">
    <source>
        <dbReference type="Pfam" id="PF01609"/>
    </source>
</evidence>
<evidence type="ECO:0000313" key="3">
    <source>
        <dbReference type="Proteomes" id="UP000070373"/>
    </source>
</evidence>